<keyword evidence="3" id="KW-1185">Reference proteome</keyword>
<dbReference type="eggNOG" id="ENOG502RAG5">
    <property type="taxonomic scope" value="Eukaryota"/>
</dbReference>
<dbReference type="RefSeq" id="XP_002584232.1">
    <property type="nucleotide sequence ID" value="XM_002584186.1"/>
</dbReference>
<dbReference type="KEGG" id="ure:UREG_04921"/>
<sequence>MNPIHIPWGQDGGTGLSLCDANSSIGGMPFTTLYIIERQADLEVLHAIVDNPKLMAKEKICGFLFLNHNFSMRGCKRARILVDTYKFDIPIELSLAHKTKIIPWARSRRRMKKARSLPKRKSIRAEKLQNWEHSNEHTARTPLPNVDNSNRLRIRGGCLGLFKKKKPLDDEEVVPALVWWFAGGRSANDGSRPTGQQLREWKRRSKGDWGEGHQRGFFKECVFVMSRGKLCRHQRRRKQPEQPPEPETRTGAGTGC</sequence>
<proteinExistence type="predicted"/>
<feature type="region of interest" description="Disordered" evidence="1">
    <location>
        <begin position="188"/>
        <end position="209"/>
    </location>
</feature>
<dbReference type="HOGENOM" id="CLU_1086636_0_0_1"/>
<dbReference type="OMA" id="IVICESE"/>
<gene>
    <name evidence="2" type="ORF">UREG_04921</name>
</gene>
<name>C4JUW8_UNCRE</name>
<reference evidence="3" key="1">
    <citation type="journal article" date="2009" name="Genome Res.">
        <title>Comparative genomic analyses of the human fungal pathogens Coccidioides and their relatives.</title>
        <authorList>
            <person name="Sharpton T.J."/>
            <person name="Stajich J.E."/>
            <person name="Rounsley S.D."/>
            <person name="Gardner M.J."/>
            <person name="Wortman J.R."/>
            <person name="Jordar V.S."/>
            <person name="Maiti R."/>
            <person name="Kodira C.D."/>
            <person name="Neafsey D.E."/>
            <person name="Zeng Q."/>
            <person name="Hung C.-Y."/>
            <person name="McMahan C."/>
            <person name="Muszewska A."/>
            <person name="Grynberg M."/>
            <person name="Mandel M.A."/>
            <person name="Kellner E.M."/>
            <person name="Barker B.M."/>
            <person name="Galgiani J.N."/>
            <person name="Orbach M.J."/>
            <person name="Kirkland T.N."/>
            <person name="Cole G.T."/>
            <person name="Henn M.R."/>
            <person name="Birren B.W."/>
            <person name="Taylor J.W."/>
        </authorList>
    </citation>
    <scope>NUCLEOTIDE SEQUENCE [LARGE SCALE GENOMIC DNA]</scope>
    <source>
        <strain evidence="3">UAMH 1704</strain>
    </source>
</reference>
<accession>C4JUW8</accession>
<feature type="region of interest" description="Disordered" evidence="1">
    <location>
        <begin position="232"/>
        <end position="256"/>
    </location>
</feature>
<dbReference type="GeneID" id="8437972"/>
<evidence type="ECO:0000313" key="2">
    <source>
        <dbReference type="EMBL" id="EEP80079.1"/>
    </source>
</evidence>
<dbReference type="EMBL" id="CH476617">
    <property type="protein sequence ID" value="EEP80079.1"/>
    <property type="molecule type" value="Genomic_DNA"/>
</dbReference>
<dbReference type="InParanoid" id="C4JUW8"/>
<protein>
    <submittedName>
        <fullName evidence="2">Uncharacterized protein</fullName>
    </submittedName>
</protein>
<dbReference type="Proteomes" id="UP000002058">
    <property type="component" value="Unassembled WGS sequence"/>
</dbReference>
<evidence type="ECO:0000313" key="3">
    <source>
        <dbReference type="Proteomes" id="UP000002058"/>
    </source>
</evidence>
<dbReference type="AlphaFoldDB" id="C4JUW8"/>
<feature type="compositionally biased region" description="Polar residues" evidence="1">
    <location>
        <begin position="188"/>
        <end position="197"/>
    </location>
</feature>
<dbReference type="VEuPathDB" id="FungiDB:UREG_04921"/>
<organism evidence="2 3">
    <name type="scientific">Uncinocarpus reesii (strain UAMH 1704)</name>
    <dbReference type="NCBI Taxonomy" id="336963"/>
    <lineage>
        <taxon>Eukaryota</taxon>
        <taxon>Fungi</taxon>
        <taxon>Dikarya</taxon>
        <taxon>Ascomycota</taxon>
        <taxon>Pezizomycotina</taxon>
        <taxon>Eurotiomycetes</taxon>
        <taxon>Eurotiomycetidae</taxon>
        <taxon>Onygenales</taxon>
        <taxon>Onygenaceae</taxon>
        <taxon>Uncinocarpus</taxon>
    </lineage>
</organism>
<dbReference type="OrthoDB" id="5425115at2759"/>
<evidence type="ECO:0000256" key="1">
    <source>
        <dbReference type="SAM" id="MobiDB-lite"/>
    </source>
</evidence>